<gene>
    <name evidence="5" type="ORF">BKA21_002184</name>
    <name evidence="4" type="ORF">Col01nite_35450</name>
</gene>
<name>A0A7Y9FG13_9CELL</name>
<evidence type="ECO:0000256" key="3">
    <source>
        <dbReference type="SAM" id="SignalP"/>
    </source>
</evidence>
<sequence>MTPTPSVRRRPTALRLLAGAAVLAVGLLGAAAPAQPASATTAGTAAASTTRALPVTVQVLDVAPTVLRPGQDLVVRVRLTNDGTTTIERPGATVRIERIRPGTRAELQAWLDSPTDAGGRVGAYVSAATSDVPLAPGAQTELVATVRAQDVGLLDRPDVWGARGLAVEATDGGTRVGLQRTFVLWAPEGQYTQARVSVVAPVVGAATVPDGVDVDAPGPTAADLTAPDGRLTTLLDAVRPFDDVALAVDPALLADVAKPPAGDETPPAPDDDATAGPTQEPTATGPAGTAAPGDDATPDPGDGSDDPVPGVSPAWADDLRSLAAGRDVVALPWSDPDLAALAHAGDTGLLTAATDATSAGVDALGLTGARTDVLLAPGPSTDQPTAELAAEAGAEVLVTAAGDLAATGDVTVGARSEVTTGTGTLTALTPDPVLSQLLTDPTVLDPAATSATALARTLAELSVIARAGTLAPPHVLVTTPRAWEADPDLVAAVLTGVQEAPWSRTTPLTALLGTTSGTEQRTPLPVSTTAETELGPEQVRRLDDARSAAIDFAQVSDDATDLLAGLDEAVLAPLSVAWRSDVGARQTLVDGVVAAVDARRTGLSIAPLSTQRIISASGDLRFSVRNELDVPASVRIVASPRKACLRTEPSELVTLEPGAEQVVPVPLHAVANCEVQVEAVVTTSAGTPVSPTLTFQASVTPTIESVGTAVVGVLLLVGLVLGIVRTVRRGQSARRGARLVHESDARSLPVLGGIPEDEK</sequence>
<evidence type="ECO:0008006" key="8">
    <source>
        <dbReference type="Google" id="ProtNLM"/>
    </source>
</evidence>
<evidence type="ECO:0000313" key="6">
    <source>
        <dbReference type="Proteomes" id="UP000577956"/>
    </source>
</evidence>
<evidence type="ECO:0000313" key="7">
    <source>
        <dbReference type="Proteomes" id="UP000618382"/>
    </source>
</evidence>
<feature type="transmembrane region" description="Helical" evidence="2">
    <location>
        <begin position="706"/>
        <end position="724"/>
    </location>
</feature>
<comment type="caution">
    <text evidence="5">The sequence shown here is derived from an EMBL/GenBank/DDBJ whole genome shotgun (WGS) entry which is preliminary data.</text>
</comment>
<evidence type="ECO:0000313" key="4">
    <source>
        <dbReference type="EMBL" id="GIG34386.1"/>
    </source>
</evidence>
<organism evidence="5 6">
    <name type="scientific">Cellulomonas oligotrophica</name>
    <dbReference type="NCBI Taxonomy" id="931536"/>
    <lineage>
        <taxon>Bacteria</taxon>
        <taxon>Bacillati</taxon>
        <taxon>Actinomycetota</taxon>
        <taxon>Actinomycetes</taxon>
        <taxon>Micrococcales</taxon>
        <taxon>Cellulomonadaceae</taxon>
        <taxon>Cellulomonas</taxon>
    </lineage>
</organism>
<dbReference type="InterPro" id="IPR046112">
    <property type="entry name" value="DUF6049"/>
</dbReference>
<dbReference type="EMBL" id="BONN01000016">
    <property type="protein sequence ID" value="GIG34386.1"/>
    <property type="molecule type" value="Genomic_DNA"/>
</dbReference>
<evidence type="ECO:0000256" key="2">
    <source>
        <dbReference type="SAM" id="Phobius"/>
    </source>
</evidence>
<keyword evidence="2" id="KW-0472">Membrane</keyword>
<dbReference type="RefSeq" id="WP_140458229.1">
    <property type="nucleotide sequence ID" value="NZ_BAABFI010000001.1"/>
</dbReference>
<keyword evidence="3" id="KW-0732">Signal</keyword>
<keyword evidence="2" id="KW-0812">Transmembrane</keyword>
<reference evidence="4 7" key="2">
    <citation type="submission" date="2021-01" db="EMBL/GenBank/DDBJ databases">
        <title>Whole genome shotgun sequence of Cellulomonas oligotrophica NBRC 109435.</title>
        <authorList>
            <person name="Komaki H."/>
            <person name="Tamura T."/>
        </authorList>
    </citation>
    <scope>NUCLEOTIDE SEQUENCE [LARGE SCALE GENOMIC DNA]</scope>
    <source>
        <strain evidence="4 7">NBRC 109435</strain>
    </source>
</reference>
<accession>A0A7Y9FG13</accession>
<proteinExistence type="predicted"/>
<dbReference type="Pfam" id="PF19516">
    <property type="entry name" value="DUF6049"/>
    <property type="match status" value="1"/>
</dbReference>
<dbReference type="Proteomes" id="UP000618382">
    <property type="component" value="Unassembled WGS sequence"/>
</dbReference>
<feature type="compositionally biased region" description="Low complexity" evidence="1">
    <location>
        <begin position="274"/>
        <end position="301"/>
    </location>
</feature>
<reference evidence="5 6" key="1">
    <citation type="submission" date="2020-07" db="EMBL/GenBank/DDBJ databases">
        <title>Sequencing the genomes of 1000 actinobacteria strains.</title>
        <authorList>
            <person name="Klenk H.-P."/>
        </authorList>
    </citation>
    <scope>NUCLEOTIDE SEQUENCE [LARGE SCALE GENOMIC DNA]</scope>
    <source>
        <strain evidence="5 6">DSM 24482</strain>
    </source>
</reference>
<protein>
    <recommendedName>
        <fullName evidence="8">Glycoprotein</fullName>
    </recommendedName>
</protein>
<evidence type="ECO:0000256" key="1">
    <source>
        <dbReference type="SAM" id="MobiDB-lite"/>
    </source>
</evidence>
<dbReference type="EMBL" id="JACCBK010000001">
    <property type="protein sequence ID" value="NYD86635.1"/>
    <property type="molecule type" value="Genomic_DNA"/>
</dbReference>
<evidence type="ECO:0000313" key="5">
    <source>
        <dbReference type="EMBL" id="NYD86635.1"/>
    </source>
</evidence>
<feature type="region of interest" description="Disordered" evidence="1">
    <location>
        <begin position="257"/>
        <end position="315"/>
    </location>
</feature>
<keyword evidence="7" id="KW-1185">Reference proteome</keyword>
<feature type="chain" id="PRO_5030696749" description="Glycoprotein" evidence="3">
    <location>
        <begin position="40"/>
        <end position="759"/>
    </location>
</feature>
<keyword evidence="2" id="KW-1133">Transmembrane helix</keyword>
<dbReference type="AlphaFoldDB" id="A0A7Y9FG13"/>
<dbReference type="Proteomes" id="UP000577956">
    <property type="component" value="Unassembled WGS sequence"/>
</dbReference>
<feature type="signal peptide" evidence="3">
    <location>
        <begin position="1"/>
        <end position="39"/>
    </location>
</feature>